<organism evidence="2 3">
    <name type="scientific">Vannielia litorea</name>
    <dbReference type="NCBI Taxonomy" id="1217970"/>
    <lineage>
        <taxon>Bacteria</taxon>
        <taxon>Pseudomonadati</taxon>
        <taxon>Pseudomonadota</taxon>
        <taxon>Alphaproteobacteria</taxon>
        <taxon>Rhodobacterales</taxon>
        <taxon>Paracoccaceae</taxon>
        <taxon>Vannielia</taxon>
    </lineage>
</organism>
<dbReference type="Proteomes" id="UP000184932">
    <property type="component" value="Unassembled WGS sequence"/>
</dbReference>
<accession>A0A1N6ET40</accession>
<evidence type="ECO:0000313" key="3">
    <source>
        <dbReference type="Proteomes" id="UP000184932"/>
    </source>
</evidence>
<keyword evidence="1" id="KW-0732">Signal</keyword>
<dbReference type="OrthoDB" id="7872390at2"/>
<dbReference type="EMBL" id="FSRL01000001">
    <property type="protein sequence ID" value="SIN86114.1"/>
    <property type="molecule type" value="Genomic_DNA"/>
</dbReference>
<protein>
    <submittedName>
        <fullName evidence="2">Uncharacterized protein</fullName>
    </submittedName>
</protein>
<sequence>MKLKAITATVALALSGLFVAQSADARLVIHCNRGPIPSNPMINGHYDNFVASLMENFVMTEQEATRVARQVCGNMGAVGDLDYLVDLTYEATAPYQRRQ</sequence>
<gene>
    <name evidence="2" type="ORF">SAMN05444002_1071</name>
</gene>
<dbReference type="RefSeq" id="WP_139301223.1">
    <property type="nucleotide sequence ID" value="NZ_FSRL01000001.1"/>
</dbReference>
<reference evidence="3" key="1">
    <citation type="submission" date="2016-11" db="EMBL/GenBank/DDBJ databases">
        <authorList>
            <person name="Varghese N."/>
            <person name="Submissions S."/>
        </authorList>
    </citation>
    <scope>NUCLEOTIDE SEQUENCE [LARGE SCALE GENOMIC DNA]</scope>
    <source>
        <strain evidence="3">DSM 29440</strain>
    </source>
</reference>
<evidence type="ECO:0000256" key="1">
    <source>
        <dbReference type="SAM" id="SignalP"/>
    </source>
</evidence>
<feature type="chain" id="PRO_5012003306" evidence="1">
    <location>
        <begin position="26"/>
        <end position="99"/>
    </location>
</feature>
<dbReference type="STRING" id="1217970.SAMN05444002_1071"/>
<keyword evidence="3" id="KW-1185">Reference proteome</keyword>
<name>A0A1N6ET40_9RHOB</name>
<dbReference type="AlphaFoldDB" id="A0A1N6ET40"/>
<evidence type="ECO:0000313" key="2">
    <source>
        <dbReference type="EMBL" id="SIN86114.1"/>
    </source>
</evidence>
<proteinExistence type="predicted"/>
<feature type="signal peptide" evidence="1">
    <location>
        <begin position="1"/>
        <end position="25"/>
    </location>
</feature>